<organism evidence="1">
    <name type="scientific">marine sediment metagenome</name>
    <dbReference type="NCBI Taxonomy" id="412755"/>
    <lineage>
        <taxon>unclassified sequences</taxon>
        <taxon>metagenomes</taxon>
        <taxon>ecological metagenomes</taxon>
    </lineage>
</organism>
<name>X0UFN0_9ZZZZ</name>
<sequence length="49" mass="5778">QGGRFGQQADRCRCQGKYRNDGKRLPARWPKKLRGGYLLSRFYEPVEYA</sequence>
<gene>
    <name evidence="1" type="ORF">S01H1_20307</name>
</gene>
<reference evidence="1" key="1">
    <citation type="journal article" date="2014" name="Front. Microbiol.">
        <title>High frequency of phylogenetically diverse reductive dehalogenase-homologous genes in deep subseafloor sedimentary metagenomes.</title>
        <authorList>
            <person name="Kawai M."/>
            <person name="Futagami T."/>
            <person name="Toyoda A."/>
            <person name="Takaki Y."/>
            <person name="Nishi S."/>
            <person name="Hori S."/>
            <person name="Arai W."/>
            <person name="Tsubouchi T."/>
            <person name="Morono Y."/>
            <person name="Uchiyama I."/>
            <person name="Ito T."/>
            <person name="Fujiyama A."/>
            <person name="Inagaki F."/>
            <person name="Takami H."/>
        </authorList>
    </citation>
    <scope>NUCLEOTIDE SEQUENCE</scope>
    <source>
        <strain evidence="1">Expedition CK06-06</strain>
    </source>
</reference>
<proteinExistence type="predicted"/>
<dbReference type="EMBL" id="BARS01011091">
    <property type="protein sequence ID" value="GAF99212.1"/>
    <property type="molecule type" value="Genomic_DNA"/>
</dbReference>
<feature type="non-terminal residue" evidence="1">
    <location>
        <position position="1"/>
    </location>
</feature>
<dbReference type="AlphaFoldDB" id="X0UFN0"/>
<accession>X0UFN0</accession>
<comment type="caution">
    <text evidence="1">The sequence shown here is derived from an EMBL/GenBank/DDBJ whole genome shotgun (WGS) entry which is preliminary data.</text>
</comment>
<protein>
    <submittedName>
        <fullName evidence="1">Uncharacterized protein</fullName>
    </submittedName>
</protein>
<evidence type="ECO:0000313" key="1">
    <source>
        <dbReference type="EMBL" id="GAF99212.1"/>
    </source>
</evidence>